<evidence type="ECO:0000256" key="1">
    <source>
        <dbReference type="SAM" id="MobiDB-lite"/>
    </source>
</evidence>
<sequence>MSQRGAKVKKRLRAFKARSCPTLNMDPRDIPPIVPRISTVLLGTVYNILVTILSTHNPTFGTETGTILRVLFTMLYFGASIFLVYLIGSSKGERRICGLWLGQKQFTTFLGMCAAVSLIFVIVMAVIVCTDDTYDDWLCRNECRATRYNSVPWLTTVSGILLLLFAWAARSEPELLDESEEGDGREGTSDGLPAYSPINDSDTAVGA</sequence>
<protein>
    <submittedName>
        <fullName evidence="3">Uncharacterized protein</fullName>
    </submittedName>
</protein>
<dbReference type="AlphaFoldDB" id="A0AAN7B8T7"/>
<feature type="transmembrane region" description="Helical" evidence="2">
    <location>
        <begin position="66"/>
        <end position="88"/>
    </location>
</feature>
<name>A0AAN7B8T7_9PEZI</name>
<dbReference type="EMBL" id="MU858084">
    <property type="protein sequence ID" value="KAK4215093.1"/>
    <property type="molecule type" value="Genomic_DNA"/>
</dbReference>
<evidence type="ECO:0000256" key="2">
    <source>
        <dbReference type="SAM" id="Phobius"/>
    </source>
</evidence>
<evidence type="ECO:0000313" key="3">
    <source>
        <dbReference type="EMBL" id="KAK4215093.1"/>
    </source>
</evidence>
<feature type="transmembrane region" description="Helical" evidence="2">
    <location>
        <begin position="150"/>
        <end position="169"/>
    </location>
</feature>
<reference evidence="3" key="2">
    <citation type="submission" date="2023-05" db="EMBL/GenBank/DDBJ databases">
        <authorList>
            <consortium name="Lawrence Berkeley National Laboratory"/>
            <person name="Steindorff A."/>
            <person name="Hensen N."/>
            <person name="Bonometti L."/>
            <person name="Westerberg I."/>
            <person name="Brannstrom I.O."/>
            <person name="Guillou S."/>
            <person name="Cros-Aarteil S."/>
            <person name="Calhoun S."/>
            <person name="Haridas S."/>
            <person name="Kuo A."/>
            <person name="Mondo S."/>
            <person name="Pangilinan J."/>
            <person name="Riley R."/>
            <person name="Labutti K."/>
            <person name="Andreopoulos B."/>
            <person name="Lipzen A."/>
            <person name="Chen C."/>
            <person name="Yanf M."/>
            <person name="Daum C."/>
            <person name="Ng V."/>
            <person name="Clum A."/>
            <person name="Ohm R."/>
            <person name="Martin F."/>
            <person name="Silar P."/>
            <person name="Natvig D."/>
            <person name="Lalanne C."/>
            <person name="Gautier V."/>
            <person name="Ament-Velasquez S.L."/>
            <person name="Kruys A."/>
            <person name="Hutchinson M.I."/>
            <person name="Powell A.J."/>
            <person name="Barry K."/>
            <person name="Miller A.N."/>
            <person name="Grigoriev I.V."/>
            <person name="Debuchy R."/>
            <person name="Gladieux P."/>
            <person name="Thoren M.H."/>
            <person name="Johannesson H."/>
        </authorList>
    </citation>
    <scope>NUCLEOTIDE SEQUENCE</scope>
    <source>
        <strain evidence="3">PSN293</strain>
    </source>
</reference>
<feature type="compositionally biased region" description="Polar residues" evidence="1">
    <location>
        <begin position="198"/>
        <end position="207"/>
    </location>
</feature>
<dbReference type="Proteomes" id="UP001301769">
    <property type="component" value="Unassembled WGS sequence"/>
</dbReference>
<proteinExistence type="predicted"/>
<reference evidence="3" key="1">
    <citation type="journal article" date="2023" name="Mol. Phylogenet. Evol.">
        <title>Genome-scale phylogeny and comparative genomics of the fungal order Sordariales.</title>
        <authorList>
            <person name="Hensen N."/>
            <person name="Bonometti L."/>
            <person name="Westerberg I."/>
            <person name="Brannstrom I.O."/>
            <person name="Guillou S."/>
            <person name="Cros-Aarteil S."/>
            <person name="Calhoun S."/>
            <person name="Haridas S."/>
            <person name="Kuo A."/>
            <person name="Mondo S."/>
            <person name="Pangilinan J."/>
            <person name="Riley R."/>
            <person name="LaButti K."/>
            <person name="Andreopoulos B."/>
            <person name="Lipzen A."/>
            <person name="Chen C."/>
            <person name="Yan M."/>
            <person name="Daum C."/>
            <person name="Ng V."/>
            <person name="Clum A."/>
            <person name="Steindorff A."/>
            <person name="Ohm R.A."/>
            <person name="Martin F."/>
            <person name="Silar P."/>
            <person name="Natvig D.O."/>
            <person name="Lalanne C."/>
            <person name="Gautier V."/>
            <person name="Ament-Velasquez S.L."/>
            <person name="Kruys A."/>
            <person name="Hutchinson M.I."/>
            <person name="Powell A.J."/>
            <person name="Barry K."/>
            <person name="Miller A.N."/>
            <person name="Grigoriev I.V."/>
            <person name="Debuchy R."/>
            <person name="Gladieux P."/>
            <person name="Hiltunen Thoren M."/>
            <person name="Johannesson H."/>
        </authorList>
    </citation>
    <scope>NUCLEOTIDE SEQUENCE</scope>
    <source>
        <strain evidence="3">PSN293</strain>
    </source>
</reference>
<keyword evidence="2" id="KW-1133">Transmembrane helix</keyword>
<keyword evidence="2" id="KW-0472">Membrane</keyword>
<feature type="region of interest" description="Disordered" evidence="1">
    <location>
        <begin position="175"/>
        <end position="207"/>
    </location>
</feature>
<gene>
    <name evidence="3" type="ORF">QBC37DRAFT_138190</name>
</gene>
<keyword evidence="2" id="KW-0812">Transmembrane</keyword>
<feature type="transmembrane region" description="Helical" evidence="2">
    <location>
        <begin position="109"/>
        <end position="130"/>
    </location>
</feature>
<evidence type="ECO:0000313" key="4">
    <source>
        <dbReference type="Proteomes" id="UP001301769"/>
    </source>
</evidence>
<comment type="caution">
    <text evidence="3">The sequence shown here is derived from an EMBL/GenBank/DDBJ whole genome shotgun (WGS) entry which is preliminary data.</text>
</comment>
<accession>A0AAN7B8T7</accession>
<organism evidence="3 4">
    <name type="scientific">Rhypophila decipiens</name>
    <dbReference type="NCBI Taxonomy" id="261697"/>
    <lineage>
        <taxon>Eukaryota</taxon>
        <taxon>Fungi</taxon>
        <taxon>Dikarya</taxon>
        <taxon>Ascomycota</taxon>
        <taxon>Pezizomycotina</taxon>
        <taxon>Sordariomycetes</taxon>
        <taxon>Sordariomycetidae</taxon>
        <taxon>Sordariales</taxon>
        <taxon>Naviculisporaceae</taxon>
        <taxon>Rhypophila</taxon>
    </lineage>
</organism>
<keyword evidence="4" id="KW-1185">Reference proteome</keyword>